<evidence type="ECO:0000313" key="3">
    <source>
        <dbReference type="Proteomes" id="UP000515596"/>
    </source>
</evidence>
<gene>
    <name evidence="1" type="ORF">HC356_00665</name>
    <name evidence="2" type="ORF">HC356_04115</name>
</gene>
<organism evidence="2 3">
    <name type="scientific">Wolbachia pipientis</name>
    <dbReference type="NCBI Taxonomy" id="955"/>
    <lineage>
        <taxon>Bacteria</taxon>
        <taxon>Pseudomonadati</taxon>
        <taxon>Pseudomonadota</taxon>
        <taxon>Alphaproteobacteria</taxon>
        <taxon>Rickettsiales</taxon>
        <taxon>Anaplasmataceae</taxon>
        <taxon>Wolbachieae</taxon>
        <taxon>Wolbachia</taxon>
    </lineage>
</organism>
<sequence length="43" mass="4779">MPLRDDDCQGQRLYDVIPVPRHWDPGNLIASNALGLVNMGFAL</sequence>
<reference evidence="2 3" key="1">
    <citation type="journal article" date="2020" name="Mol. Biol. Evol.">
        <title>Life and death of selfish genes: comparative genomics reveals the dynamic evolution of cytoplasmic incompatibility.</title>
        <authorList>
            <person name="Martinez J."/>
            <person name="Klasson L."/>
            <person name="Welch J."/>
            <person name="Jiggins F.M."/>
        </authorList>
    </citation>
    <scope>NUCLEOTIDE SEQUENCE [LARGE SCALE GENOMIC DNA]</scope>
    <source>
        <strain evidence="2">WNik</strain>
    </source>
</reference>
<dbReference type="AlphaFoldDB" id="A0A7G5CEC0"/>
<name>A0A7G5CEC0_WOLPI</name>
<dbReference type="EMBL" id="CP050530">
    <property type="protein sequence ID" value="QMV47481.1"/>
    <property type="molecule type" value="Genomic_DNA"/>
</dbReference>
<protein>
    <submittedName>
        <fullName evidence="2">Uncharacterized protein</fullName>
    </submittedName>
</protein>
<dbReference type="InterPro" id="IPR014070">
    <property type="entry name" value="WPE_wolbac"/>
</dbReference>
<evidence type="ECO:0000313" key="2">
    <source>
        <dbReference type="EMBL" id="QMV47554.1"/>
    </source>
</evidence>
<accession>A0A7G5CEC0</accession>
<dbReference type="NCBIfam" id="TIGR02697">
    <property type="entry name" value="WPE_wolbac"/>
    <property type="match status" value="1"/>
</dbReference>
<proteinExistence type="predicted"/>
<dbReference type="EMBL" id="CP050530">
    <property type="protein sequence ID" value="QMV47554.1"/>
    <property type="molecule type" value="Genomic_DNA"/>
</dbReference>
<dbReference type="Proteomes" id="UP000515596">
    <property type="component" value="Chromosome"/>
</dbReference>
<evidence type="ECO:0000313" key="1">
    <source>
        <dbReference type="EMBL" id="QMV47481.1"/>
    </source>
</evidence>